<evidence type="ECO:0000256" key="6">
    <source>
        <dbReference type="ARBA" id="ARBA00022695"/>
    </source>
</evidence>
<keyword evidence="10 11" id="KW-0694">RNA-binding</keyword>
<keyword evidence="8" id="KW-0547">Nucleotide-binding</keyword>
<evidence type="ECO:0000256" key="8">
    <source>
        <dbReference type="ARBA" id="ARBA00022741"/>
    </source>
</evidence>
<gene>
    <name evidence="15" type="ORF">QYE77_14180</name>
</gene>
<evidence type="ECO:0000256" key="1">
    <source>
        <dbReference type="ARBA" id="ARBA00001946"/>
    </source>
</evidence>
<feature type="domain" description="Poly A polymerase head" evidence="12">
    <location>
        <begin position="28"/>
        <end position="144"/>
    </location>
</feature>
<reference evidence="15 16" key="1">
    <citation type="submission" date="2023-07" db="EMBL/GenBank/DDBJ databases">
        <title>Novel species of Thermanaerothrix with wide hydrolytic capabilities.</title>
        <authorList>
            <person name="Zayulina K.S."/>
            <person name="Podosokorskaya O.A."/>
            <person name="Elcheninov A.G."/>
        </authorList>
    </citation>
    <scope>NUCLEOTIDE SEQUENCE [LARGE SCALE GENOMIC DNA]</scope>
    <source>
        <strain evidence="15 16">4228-RoL</strain>
    </source>
</reference>
<evidence type="ECO:0000259" key="14">
    <source>
        <dbReference type="Pfam" id="PF13735"/>
    </source>
</evidence>
<accession>A0ABU3NSN4</accession>
<dbReference type="InterPro" id="IPR050124">
    <property type="entry name" value="tRNA_CCA-adding_enzyme"/>
</dbReference>
<name>A0ABU3NSN4_9CHLR</name>
<evidence type="ECO:0000256" key="10">
    <source>
        <dbReference type="ARBA" id="ARBA00022884"/>
    </source>
</evidence>
<evidence type="ECO:0000313" key="16">
    <source>
        <dbReference type="Proteomes" id="UP001254165"/>
    </source>
</evidence>
<dbReference type="PANTHER" id="PTHR47545:SF2">
    <property type="entry name" value="CC-ADDING TRNA NUCLEOTIDYLTRANSFERASE"/>
    <property type="match status" value="1"/>
</dbReference>
<dbReference type="RefSeq" id="WP_315626110.1">
    <property type="nucleotide sequence ID" value="NZ_JAUHMF010000002.1"/>
</dbReference>
<evidence type="ECO:0000256" key="2">
    <source>
        <dbReference type="ARBA" id="ARBA00007265"/>
    </source>
</evidence>
<keyword evidence="4 11" id="KW-0808">Transferase</keyword>
<keyword evidence="6" id="KW-0548">Nucleotidyltransferase</keyword>
<keyword evidence="3" id="KW-0820">tRNA-binding</keyword>
<dbReference type="EMBL" id="JAUHMF010000002">
    <property type="protein sequence ID" value="MDT8899410.1"/>
    <property type="molecule type" value="Genomic_DNA"/>
</dbReference>
<proteinExistence type="inferred from homology"/>
<evidence type="ECO:0000259" key="12">
    <source>
        <dbReference type="Pfam" id="PF01743"/>
    </source>
</evidence>
<evidence type="ECO:0000256" key="5">
    <source>
        <dbReference type="ARBA" id="ARBA00022694"/>
    </source>
</evidence>
<evidence type="ECO:0000256" key="3">
    <source>
        <dbReference type="ARBA" id="ARBA00022555"/>
    </source>
</evidence>
<evidence type="ECO:0000256" key="11">
    <source>
        <dbReference type="RuleBase" id="RU003953"/>
    </source>
</evidence>
<dbReference type="Pfam" id="PF12627">
    <property type="entry name" value="PolyA_pol_RNAbd"/>
    <property type="match status" value="1"/>
</dbReference>
<keyword evidence="9" id="KW-0460">Magnesium</keyword>
<protein>
    <submittedName>
        <fullName evidence="15">Uncharacterized protein</fullName>
    </submittedName>
</protein>
<evidence type="ECO:0000256" key="4">
    <source>
        <dbReference type="ARBA" id="ARBA00022679"/>
    </source>
</evidence>
<dbReference type="Pfam" id="PF01743">
    <property type="entry name" value="PolyA_pol"/>
    <property type="match status" value="1"/>
</dbReference>
<dbReference type="InterPro" id="IPR032810">
    <property type="entry name" value="CCA-adding_enz_C"/>
</dbReference>
<evidence type="ECO:0000256" key="7">
    <source>
        <dbReference type="ARBA" id="ARBA00022723"/>
    </source>
</evidence>
<feature type="domain" description="tRNA nucleotidyltransferase/poly(A) polymerase RNA and SrmB- binding" evidence="13">
    <location>
        <begin position="170"/>
        <end position="229"/>
    </location>
</feature>
<dbReference type="InterPro" id="IPR002646">
    <property type="entry name" value="PolA_pol_head_dom"/>
</dbReference>
<sequence>MLITFEALFPVPALPQLLRRLSHANRRIFLVGGILRDALLEKHSHDLDFVVTQDVHTIARAVADTLGAALYRMDEEHETYRVLGHTSSGQSFTLDFSRMRGLSIEQDLRARDFTINALAIDVSQPEILIDPLKGALDIREKHLRVCANTAFLDDPLRVLRGVRLANALKFRLLPETLTLLQQAVPRLEQVSAERKRDELFRILEGPDVKTAFQLMDHLGILPFILPELTKLKRVSQPQPHVFDVWQHTLSTLDYLERLFGLLVAEYEEDKAASLTMGTATLYLGRFRDAFMSHFSARLNPNRSLKALLFFTAAYHDSGKPAAAGLHPNGRLHFIGHERISSEYFQTRARALALSNDEIAYGDKVIRHHMRIHHLVNAQQSPTRRAIYRFFRDVGSAGVDICLLSLADTLATYHTTLPQDVWARELLICQQFLEAWWYQQENIIQPPPLLRGDDLMAYLGLKPGPMIGKLLEAIREAQASGDIENREEALHLARTLIANWNDSALDGGRNEP</sequence>
<comment type="caution">
    <text evidence="15">The sequence shown here is derived from an EMBL/GenBank/DDBJ whole genome shotgun (WGS) entry which is preliminary data.</text>
</comment>
<keyword evidence="16" id="KW-1185">Reference proteome</keyword>
<feature type="domain" description="CCA-adding enzyme C-terminal" evidence="14">
    <location>
        <begin position="437"/>
        <end position="490"/>
    </location>
</feature>
<keyword evidence="5" id="KW-0819">tRNA processing</keyword>
<dbReference type="PANTHER" id="PTHR47545">
    <property type="entry name" value="MULTIFUNCTIONAL CCA PROTEIN"/>
    <property type="match status" value="1"/>
</dbReference>
<evidence type="ECO:0000259" key="13">
    <source>
        <dbReference type="Pfam" id="PF12627"/>
    </source>
</evidence>
<dbReference type="InterPro" id="IPR032828">
    <property type="entry name" value="PolyA_RNA-bd"/>
</dbReference>
<comment type="cofactor">
    <cofactor evidence="1">
        <name>Mg(2+)</name>
        <dbReference type="ChEBI" id="CHEBI:18420"/>
    </cofactor>
</comment>
<keyword evidence="7" id="KW-0479">Metal-binding</keyword>
<dbReference type="Gene3D" id="1.10.246.80">
    <property type="match status" value="1"/>
</dbReference>
<dbReference type="SUPFAM" id="SSF81891">
    <property type="entry name" value="Poly A polymerase C-terminal region-like"/>
    <property type="match status" value="1"/>
</dbReference>
<dbReference type="InterPro" id="IPR043519">
    <property type="entry name" value="NT_sf"/>
</dbReference>
<evidence type="ECO:0000256" key="9">
    <source>
        <dbReference type="ARBA" id="ARBA00022842"/>
    </source>
</evidence>
<comment type="similarity">
    <text evidence="2 11">Belongs to the tRNA nucleotidyltransferase/poly(A) polymerase family.</text>
</comment>
<dbReference type="Gene3D" id="3.30.460.10">
    <property type="entry name" value="Beta Polymerase, domain 2"/>
    <property type="match status" value="1"/>
</dbReference>
<dbReference type="Gene3D" id="1.10.3090.10">
    <property type="entry name" value="cca-adding enzyme, domain 2"/>
    <property type="match status" value="1"/>
</dbReference>
<evidence type="ECO:0000313" key="15">
    <source>
        <dbReference type="EMBL" id="MDT8899410.1"/>
    </source>
</evidence>
<dbReference type="SUPFAM" id="SSF81301">
    <property type="entry name" value="Nucleotidyltransferase"/>
    <property type="match status" value="1"/>
</dbReference>
<organism evidence="15 16">
    <name type="scientific">Thermanaerothrix solaris</name>
    <dbReference type="NCBI Taxonomy" id="3058434"/>
    <lineage>
        <taxon>Bacteria</taxon>
        <taxon>Bacillati</taxon>
        <taxon>Chloroflexota</taxon>
        <taxon>Anaerolineae</taxon>
        <taxon>Anaerolineales</taxon>
        <taxon>Anaerolineaceae</taxon>
        <taxon>Thermanaerothrix</taxon>
    </lineage>
</organism>
<dbReference type="Pfam" id="PF13735">
    <property type="entry name" value="tRNA_NucTran2_2"/>
    <property type="match status" value="1"/>
</dbReference>
<dbReference type="Proteomes" id="UP001254165">
    <property type="component" value="Unassembled WGS sequence"/>
</dbReference>